<dbReference type="AlphaFoldDB" id="A0A370FFA9"/>
<dbReference type="Proteomes" id="UP000255265">
    <property type="component" value="Unassembled WGS sequence"/>
</dbReference>
<dbReference type="RefSeq" id="WP_170159363.1">
    <property type="nucleotide sequence ID" value="NZ_QQAV01000004.1"/>
</dbReference>
<sequence>MTGLPITLDLQPRIDASLAALRAGQGAQALSDHAFSNLYLFREAHAYRFLPGEWPGVVGRTYDGAGHFMPLFDIGAAPLAVLDALIERHGCLYPVAEHQVGALPAGRFACSANDDDADYLYAAESFRDYAGRALAKKRNLVRQFLAHHVPEAVPFGPSLEAAAREVLEGWMAQKGKNAGEADEHACLEALTHAGRFGLEGFVYYVQSQPVAFVLAQALEPGVFAIRFAKGLDSHVGVYPFMFQHFCRSFVRPVVWLNFEQDMGNPGFRRSKRSYAPQGLLAKWRVSHSP</sequence>
<dbReference type="Gene3D" id="3.40.630.30">
    <property type="match status" value="2"/>
</dbReference>
<evidence type="ECO:0000259" key="1">
    <source>
        <dbReference type="Pfam" id="PF09924"/>
    </source>
</evidence>
<reference evidence="2 3" key="1">
    <citation type="submission" date="2018-07" db="EMBL/GenBank/DDBJ databases">
        <title>Genomic Encyclopedia of Type Strains, Phase IV (KMG-IV): sequencing the most valuable type-strain genomes for metagenomic binning, comparative biology and taxonomic classification.</title>
        <authorList>
            <person name="Goeker M."/>
        </authorList>
    </citation>
    <scope>NUCLEOTIDE SEQUENCE [LARGE SCALE GENOMIC DNA]</scope>
    <source>
        <strain evidence="2 3">DSM 21352</strain>
    </source>
</reference>
<evidence type="ECO:0000313" key="2">
    <source>
        <dbReference type="EMBL" id="RDI25096.1"/>
    </source>
</evidence>
<dbReference type="InterPro" id="IPR016181">
    <property type="entry name" value="Acyl_CoA_acyltransferase"/>
</dbReference>
<dbReference type="InterPro" id="IPR016732">
    <property type="entry name" value="UCP018688"/>
</dbReference>
<gene>
    <name evidence="2" type="ORF">DFR41_104151</name>
</gene>
<organism evidence="2 3">
    <name type="scientific">Pseudacidovorax intermedius</name>
    <dbReference type="NCBI Taxonomy" id="433924"/>
    <lineage>
        <taxon>Bacteria</taxon>
        <taxon>Pseudomonadati</taxon>
        <taxon>Pseudomonadota</taxon>
        <taxon>Betaproteobacteria</taxon>
        <taxon>Burkholderiales</taxon>
        <taxon>Comamonadaceae</taxon>
        <taxon>Pseudacidovorax</taxon>
    </lineage>
</organism>
<protein>
    <recommendedName>
        <fullName evidence="1">Phosphatidylglycerol lysyltransferase C-terminal domain-containing protein</fullName>
    </recommendedName>
</protein>
<feature type="domain" description="Phosphatidylglycerol lysyltransferase C-terminal" evidence="1">
    <location>
        <begin position="29"/>
        <end position="284"/>
    </location>
</feature>
<dbReference type="InterPro" id="IPR024320">
    <property type="entry name" value="LPG_synthase_C"/>
</dbReference>
<comment type="caution">
    <text evidence="2">The sequence shown here is derived from an EMBL/GenBank/DDBJ whole genome shotgun (WGS) entry which is preliminary data.</text>
</comment>
<accession>A0A370FFA9</accession>
<dbReference type="PANTHER" id="PTHR41373:SF1">
    <property type="entry name" value="PHOSPHATIDYLGLYCEROL LYSYLTRANSFERASE C-TERMINAL DOMAIN-CONTAINING PROTEIN"/>
    <property type="match status" value="1"/>
</dbReference>
<evidence type="ECO:0000313" key="3">
    <source>
        <dbReference type="Proteomes" id="UP000255265"/>
    </source>
</evidence>
<dbReference type="PANTHER" id="PTHR41373">
    <property type="entry name" value="DUF2156 DOMAIN-CONTAINING PROTEIN"/>
    <property type="match status" value="1"/>
</dbReference>
<name>A0A370FFA9_9BURK</name>
<keyword evidence="3" id="KW-1185">Reference proteome</keyword>
<dbReference type="SUPFAM" id="SSF55729">
    <property type="entry name" value="Acyl-CoA N-acyltransferases (Nat)"/>
    <property type="match status" value="1"/>
</dbReference>
<proteinExistence type="predicted"/>
<dbReference type="Pfam" id="PF09924">
    <property type="entry name" value="LPG_synthase_C"/>
    <property type="match status" value="1"/>
</dbReference>
<dbReference type="EMBL" id="QQAV01000004">
    <property type="protein sequence ID" value="RDI25096.1"/>
    <property type="molecule type" value="Genomic_DNA"/>
</dbReference>